<dbReference type="HOGENOM" id="CLU_2236161_0_0_1"/>
<reference evidence="2" key="1">
    <citation type="journal article" date="2014" name="Proc. Natl. Acad. Sci. U.S.A.">
        <title>Extensive sampling of basidiomycete genomes demonstrates inadequacy of the white-rot/brown-rot paradigm for wood decay fungi.</title>
        <authorList>
            <person name="Riley R."/>
            <person name="Salamov A.A."/>
            <person name="Brown D.W."/>
            <person name="Nagy L.G."/>
            <person name="Floudas D."/>
            <person name="Held B.W."/>
            <person name="Levasseur A."/>
            <person name="Lombard V."/>
            <person name="Morin E."/>
            <person name="Otillar R."/>
            <person name="Lindquist E.A."/>
            <person name="Sun H."/>
            <person name="LaButti K.M."/>
            <person name="Schmutz J."/>
            <person name="Jabbour D."/>
            <person name="Luo H."/>
            <person name="Baker S.E."/>
            <person name="Pisabarro A.G."/>
            <person name="Walton J.D."/>
            <person name="Blanchette R.A."/>
            <person name="Henrissat B."/>
            <person name="Martin F."/>
            <person name="Cullen D."/>
            <person name="Hibbett D.S."/>
            <person name="Grigoriev I.V."/>
        </authorList>
    </citation>
    <scope>NUCLEOTIDE SEQUENCE [LARGE SCALE GENOMIC DNA]</scope>
    <source>
        <strain evidence="2">FD-172 SS1</strain>
    </source>
</reference>
<evidence type="ECO:0000313" key="2">
    <source>
        <dbReference type="Proteomes" id="UP000027195"/>
    </source>
</evidence>
<accession>A0A067MGE8</accession>
<keyword evidence="2" id="KW-1185">Reference proteome</keyword>
<dbReference type="AlphaFoldDB" id="A0A067MGE8"/>
<gene>
    <name evidence="1" type="ORF">BOTBODRAFT_55155</name>
</gene>
<name>A0A067MGE8_BOTB1</name>
<sequence length="105" mass="11543">MHAIHISLSAFCKLDPVRKQQMYGMPTTTFNRAMYTAVLDQHTSTSFAARPLDVTSIFHETRTQAECGPNSSAYCQGAQGNAQESAAKNSWERSTGVFFHINVAA</sequence>
<dbReference type="InParanoid" id="A0A067MGE8"/>
<dbReference type="Proteomes" id="UP000027195">
    <property type="component" value="Unassembled WGS sequence"/>
</dbReference>
<protein>
    <submittedName>
        <fullName evidence="1">Uncharacterized protein</fullName>
    </submittedName>
</protein>
<dbReference type="EMBL" id="KL198036">
    <property type="protein sequence ID" value="KDQ14599.1"/>
    <property type="molecule type" value="Genomic_DNA"/>
</dbReference>
<evidence type="ECO:0000313" key="1">
    <source>
        <dbReference type="EMBL" id="KDQ14599.1"/>
    </source>
</evidence>
<organism evidence="1 2">
    <name type="scientific">Botryobasidium botryosum (strain FD-172 SS1)</name>
    <dbReference type="NCBI Taxonomy" id="930990"/>
    <lineage>
        <taxon>Eukaryota</taxon>
        <taxon>Fungi</taxon>
        <taxon>Dikarya</taxon>
        <taxon>Basidiomycota</taxon>
        <taxon>Agaricomycotina</taxon>
        <taxon>Agaricomycetes</taxon>
        <taxon>Cantharellales</taxon>
        <taxon>Botryobasidiaceae</taxon>
        <taxon>Botryobasidium</taxon>
    </lineage>
</organism>
<proteinExistence type="predicted"/>